<sequence length="58" mass="7012">MTFREKLMEEHPEMLEKTLKTYSSICPDDFGYENYFDCPNNLDCRDCWGREIPEEDEP</sequence>
<evidence type="ECO:0000313" key="2">
    <source>
        <dbReference type="Proteomes" id="UP000289794"/>
    </source>
</evidence>
<reference evidence="1 2" key="1">
    <citation type="submission" date="2019-01" db="EMBL/GenBank/DDBJ databases">
        <title>PMF-metabolizing Aryl O-demethylase.</title>
        <authorList>
            <person name="Kim M."/>
        </authorList>
    </citation>
    <scope>NUCLEOTIDE SEQUENCE [LARGE SCALE GENOMIC DNA]</scope>
    <source>
        <strain evidence="1 2">PMF1</strain>
    </source>
</reference>
<dbReference type="AlphaFoldDB" id="A0A4P6M8S6"/>
<gene>
    <name evidence="1" type="ORF">PMF13cell1_05619</name>
</gene>
<organism evidence="1 2">
    <name type="scientific">Blautia producta</name>
    <dbReference type="NCBI Taxonomy" id="33035"/>
    <lineage>
        <taxon>Bacteria</taxon>
        <taxon>Bacillati</taxon>
        <taxon>Bacillota</taxon>
        <taxon>Clostridia</taxon>
        <taxon>Lachnospirales</taxon>
        <taxon>Lachnospiraceae</taxon>
        <taxon>Blautia</taxon>
    </lineage>
</organism>
<proteinExistence type="predicted"/>
<accession>A0A4P6M8S6</accession>
<protein>
    <submittedName>
        <fullName evidence="1">Uncharacterized protein</fullName>
    </submittedName>
</protein>
<dbReference type="KEGG" id="bpro:PMF13cell1_05619"/>
<dbReference type="RefSeq" id="WP_165392594.1">
    <property type="nucleotide sequence ID" value="NZ_CP035945.1"/>
</dbReference>
<dbReference type="Proteomes" id="UP000289794">
    <property type="component" value="Chromosome"/>
</dbReference>
<name>A0A4P6M8S6_9FIRM</name>
<evidence type="ECO:0000313" key="1">
    <source>
        <dbReference type="EMBL" id="QBF00024.1"/>
    </source>
</evidence>
<dbReference type="EMBL" id="CP035945">
    <property type="protein sequence ID" value="QBF00024.1"/>
    <property type="molecule type" value="Genomic_DNA"/>
</dbReference>